<feature type="transmembrane region" description="Helical" evidence="1">
    <location>
        <begin position="50"/>
        <end position="72"/>
    </location>
</feature>
<protein>
    <recommendedName>
        <fullName evidence="4">DUF4408 domain-containing protein</fullName>
    </recommendedName>
</protein>
<feature type="transmembrane region" description="Helical" evidence="1">
    <location>
        <begin position="20"/>
        <end position="38"/>
    </location>
</feature>
<name>A0A833VJ34_9POAL</name>
<dbReference type="PANTHER" id="PTHR33640:SF8">
    <property type="entry name" value="TRANSMEMBRANE PROTEIN"/>
    <property type="match status" value="1"/>
</dbReference>
<sequence>MEKKPLSSRQTPLLRAFSRALRLAEFSVAFLLVAYATRHLPTFFSFLRRLAIGLLHPHFIFLLGNTIVALLLHLSRHLPSSSSSPPLYQELLQADHAHETIVSLSSTQQDVVFEDKEAVSVETTSMATKFIRSKSEKFEKKRKDDKLLRRSDTEIRKKRNGEEVLEEEYRPSVEEADEFRKMIEEFIAKQARFHREESMSIVEA</sequence>
<dbReference type="OrthoDB" id="1095087at2759"/>
<dbReference type="PANTHER" id="PTHR33640">
    <property type="entry name" value="TRANSMEMBRANE PROTEIN"/>
    <property type="match status" value="1"/>
</dbReference>
<keyword evidence="1" id="KW-1133">Transmembrane helix</keyword>
<proteinExistence type="predicted"/>
<dbReference type="Proteomes" id="UP000623129">
    <property type="component" value="Unassembled WGS sequence"/>
</dbReference>
<keyword evidence="1" id="KW-0472">Membrane</keyword>
<evidence type="ECO:0008006" key="4">
    <source>
        <dbReference type="Google" id="ProtNLM"/>
    </source>
</evidence>
<comment type="caution">
    <text evidence="2">The sequence shown here is derived from an EMBL/GenBank/DDBJ whole genome shotgun (WGS) entry which is preliminary data.</text>
</comment>
<evidence type="ECO:0000313" key="2">
    <source>
        <dbReference type="EMBL" id="KAF3339971.1"/>
    </source>
</evidence>
<gene>
    <name evidence="2" type="ORF">FCM35_KLT15742</name>
</gene>
<evidence type="ECO:0000313" key="3">
    <source>
        <dbReference type="Proteomes" id="UP000623129"/>
    </source>
</evidence>
<dbReference type="AlphaFoldDB" id="A0A833VJ34"/>
<keyword evidence="3" id="KW-1185">Reference proteome</keyword>
<reference evidence="2" key="1">
    <citation type="submission" date="2020-01" db="EMBL/GenBank/DDBJ databases">
        <title>Genome sequence of Kobresia littledalei, the first chromosome-level genome in the family Cyperaceae.</title>
        <authorList>
            <person name="Qu G."/>
        </authorList>
    </citation>
    <scope>NUCLEOTIDE SEQUENCE</scope>
    <source>
        <strain evidence="2">C.B.Clarke</strain>
        <tissue evidence="2">Leaf</tissue>
    </source>
</reference>
<keyword evidence="1" id="KW-0812">Transmembrane</keyword>
<accession>A0A833VJ34</accession>
<organism evidence="2 3">
    <name type="scientific">Carex littledalei</name>
    <dbReference type="NCBI Taxonomy" id="544730"/>
    <lineage>
        <taxon>Eukaryota</taxon>
        <taxon>Viridiplantae</taxon>
        <taxon>Streptophyta</taxon>
        <taxon>Embryophyta</taxon>
        <taxon>Tracheophyta</taxon>
        <taxon>Spermatophyta</taxon>
        <taxon>Magnoliopsida</taxon>
        <taxon>Liliopsida</taxon>
        <taxon>Poales</taxon>
        <taxon>Cyperaceae</taxon>
        <taxon>Cyperoideae</taxon>
        <taxon>Cariceae</taxon>
        <taxon>Carex</taxon>
        <taxon>Carex subgen. Euthyceras</taxon>
    </lineage>
</organism>
<evidence type="ECO:0000256" key="1">
    <source>
        <dbReference type="SAM" id="Phobius"/>
    </source>
</evidence>
<dbReference type="EMBL" id="SWLB01000003">
    <property type="protein sequence ID" value="KAF3339971.1"/>
    <property type="molecule type" value="Genomic_DNA"/>
</dbReference>